<dbReference type="PANTHER" id="PTHR33371:SF18">
    <property type="entry name" value="MCE-FAMILY PROTEIN MCE3C"/>
    <property type="match status" value="1"/>
</dbReference>
<proteinExistence type="predicted"/>
<evidence type="ECO:0000313" key="5">
    <source>
        <dbReference type="Proteomes" id="UP000230971"/>
    </source>
</evidence>
<sequence length="377" mass="39998">MGPPVATSGSRWAVSPIPAKAGALLPSKADVRDPLRTGIFGLVLVTCIVLVAFGYTGLPFWPQGRPYTAYFSDAGGITPGNDVYVSGIKVGQVKSVGLAGDTARVTFTVDRHIAVGNQSLAAIRTDTILGQRAVSVTPAGSGTATIIPLSRTTTPYALNSALEDLGRNAGDLDKAQFEKSLQVLTDSLRDATPQLRGALDGVTSLSRTLNRRDEALGNLLAHAKSVTEVLVDRAAQVNKLVLDGNQLFAALDARRAALGQLIAGIRDVSQQLSGFVADNRKEFGPALSKLNQVLDLLNERHEYITEALKRLPAYATTLGEVVGSGPGFNVNVYGVLPAPIVGIMFDAVFQPGKLPDSFADYLRGLIQERWTIRPQSP</sequence>
<protein>
    <submittedName>
        <fullName evidence="4">Mammalian cell entry protein</fullName>
    </submittedName>
</protein>
<feature type="domain" description="Mce/MlaD" evidence="2">
    <location>
        <begin position="64"/>
        <end position="138"/>
    </location>
</feature>
<feature type="transmembrane region" description="Helical" evidence="1">
    <location>
        <begin position="39"/>
        <end position="61"/>
    </location>
</feature>
<dbReference type="InterPro" id="IPR052336">
    <property type="entry name" value="MlaD_Phospholipid_Transporter"/>
</dbReference>
<dbReference type="InterPro" id="IPR005693">
    <property type="entry name" value="Mce"/>
</dbReference>
<dbReference type="PRINTS" id="PR01782">
    <property type="entry name" value="MCEVIRFACTOR"/>
</dbReference>
<dbReference type="EMBL" id="PDKV01000009">
    <property type="protein sequence ID" value="PIB79226.1"/>
    <property type="molecule type" value="Genomic_DNA"/>
</dbReference>
<dbReference type="AlphaFoldDB" id="A0A2G5PLT0"/>
<dbReference type="Pfam" id="PF02470">
    <property type="entry name" value="MlaD"/>
    <property type="match status" value="1"/>
</dbReference>
<dbReference type="InterPro" id="IPR024516">
    <property type="entry name" value="Mce_C"/>
</dbReference>
<feature type="domain" description="Mammalian cell entry C-terminal" evidence="3">
    <location>
        <begin position="145"/>
        <end position="330"/>
    </location>
</feature>
<keyword evidence="1" id="KW-0812">Transmembrane</keyword>
<dbReference type="GO" id="GO:0005576">
    <property type="term" value="C:extracellular region"/>
    <property type="evidence" value="ECO:0007669"/>
    <property type="project" value="TreeGrafter"/>
</dbReference>
<evidence type="ECO:0000256" key="1">
    <source>
        <dbReference type="SAM" id="Phobius"/>
    </source>
</evidence>
<dbReference type="Pfam" id="PF11887">
    <property type="entry name" value="Mce4_CUP1"/>
    <property type="match status" value="1"/>
</dbReference>
<name>A0A2G5PLT0_MYCCE</name>
<organism evidence="4 5">
    <name type="scientific">Mycobacterium celatum</name>
    <dbReference type="NCBI Taxonomy" id="28045"/>
    <lineage>
        <taxon>Bacteria</taxon>
        <taxon>Bacillati</taxon>
        <taxon>Actinomycetota</taxon>
        <taxon>Actinomycetes</taxon>
        <taxon>Mycobacteriales</taxon>
        <taxon>Mycobacteriaceae</taxon>
        <taxon>Mycobacterium</taxon>
    </lineage>
</organism>
<dbReference type="OrthoDB" id="5241191at2"/>
<dbReference type="InterPro" id="IPR003399">
    <property type="entry name" value="Mce/MlaD"/>
</dbReference>
<keyword evidence="1" id="KW-0472">Membrane</keyword>
<gene>
    <name evidence="4" type="ORF">CQY23_09650</name>
</gene>
<accession>A0A2G5PLT0</accession>
<evidence type="ECO:0000313" key="4">
    <source>
        <dbReference type="EMBL" id="PIB79226.1"/>
    </source>
</evidence>
<dbReference type="NCBIfam" id="TIGR00996">
    <property type="entry name" value="Mtu_fam_mce"/>
    <property type="match status" value="1"/>
</dbReference>
<dbReference type="Proteomes" id="UP000230971">
    <property type="component" value="Unassembled WGS sequence"/>
</dbReference>
<reference evidence="4 5" key="1">
    <citation type="journal article" date="2017" name="Infect. Genet. Evol.">
        <title>The new phylogeny of the genus Mycobacterium: The old and the news.</title>
        <authorList>
            <person name="Tortoli E."/>
            <person name="Fedrizzi T."/>
            <person name="Meehan C.J."/>
            <person name="Trovato A."/>
            <person name="Grottola A."/>
            <person name="Giacobazzi E."/>
            <person name="Serpini G.F."/>
            <person name="Tagliazucchi S."/>
            <person name="Fabio A."/>
            <person name="Bettua C."/>
            <person name="Bertorelli R."/>
            <person name="Frascaro F."/>
            <person name="De Sanctis V."/>
            <person name="Pecorari M."/>
            <person name="Jousson O."/>
            <person name="Segata N."/>
            <person name="Cirillo D.M."/>
        </authorList>
    </citation>
    <scope>NUCLEOTIDE SEQUENCE [LARGE SCALE GENOMIC DNA]</scope>
    <source>
        <strain evidence="4 5">NCTC 12882</strain>
    </source>
</reference>
<evidence type="ECO:0000259" key="3">
    <source>
        <dbReference type="Pfam" id="PF11887"/>
    </source>
</evidence>
<evidence type="ECO:0000259" key="2">
    <source>
        <dbReference type="Pfam" id="PF02470"/>
    </source>
</evidence>
<comment type="caution">
    <text evidence="4">The sequence shown here is derived from an EMBL/GenBank/DDBJ whole genome shotgun (WGS) entry which is preliminary data.</text>
</comment>
<keyword evidence="1" id="KW-1133">Transmembrane helix</keyword>
<dbReference type="PANTHER" id="PTHR33371">
    <property type="entry name" value="INTERMEMBRANE PHOSPHOLIPID TRANSPORT SYSTEM BINDING PROTEIN MLAD-RELATED"/>
    <property type="match status" value="1"/>
</dbReference>